<keyword evidence="2" id="KW-1185">Reference proteome</keyword>
<gene>
    <name evidence="1" type="ORF">SSIN_1359</name>
</gene>
<sequence>MALSFPEFHFMSIKPRRTHILVGLIDAKASELKNERPK</sequence>
<proteinExistence type="predicted"/>
<accession>A0A0A0DFL9</accession>
<organism evidence="1 2">
    <name type="scientific">Streptococcus sinensis</name>
    <dbReference type="NCBI Taxonomy" id="176090"/>
    <lineage>
        <taxon>Bacteria</taxon>
        <taxon>Bacillati</taxon>
        <taxon>Bacillota</taxon>
        <taxon>Bacilli</taxon>
        <taxon>Lactobacillales</taxon>
        <taxon>Streptococcaceae</taxon>
        <taxon>Streptococcus</taxon>
    </lineage>
</organism>
<dbReference type="AlphaFoldDB" id="A0A0A0DFL9"/>
<comment type="caution">
    <text evidence="1">The sequence shown here is derived from an EMBL/GenBank/DDBJ whole genome shotgun (WGS) entry which is preliminary data.</text>
</comment>
<name>A0A0A0DFL9_9STRE</name>
<dbReference type="Proteomes" id="UP000030019">
    <property type="component" value="Unassembled WGS sequence"/>
</dbReference>
<evidence type="ECO:0000313" key="1">
    <source>
        <dbReference type="EMBL" id="KGM36844.1"/>
    </source>
</evidence>
<protein>
    <submittedName>
        <fullName evidence="1">Uncharacterized protein</fullName>
    </submittedName>
</protein>
<reference evidence="1 2" key="1">
    <citation type="submission" date="2014-06" db="EMBL/GenBank/DDBJ databases">
        <authorList>
            <person name="Teng J.L."/>
            <person name="Huang Y."/>
            <person name="Tse H."/>
            <person name="Lau S.K."/>
            <person name="Woo P.C."/>
        </authorList>
    </citation>
    <scope>NUCLEOTIDE SEQUENCE [LARGE SCALE GENOMIC DNA]</scope>
    <source>
        <strain evidence="1 2">HKU4</strain>
    </source>
</reference>
<dbReference type="PATRIC" id="fig|176090.4.peg.1321"/>
<evidence type="ECO:0000313" key="2">
    <source>
        <dbReference type="Proteomes" id="UP000030019"/>
    </source>
</evidence>
<dbReference type="EMBL" id="JPEN01000074">
    <property type="protein sequence ID" value="KGM36844.1"/>
    <property type="molecule type" value="Genomic_DNA"/>
</dbReference>